<sequence length="252" mass="26660">MGVYTLCFSPTGGTKRVLDLLAAGLADVEEIDLSAPHGAWADRAFRAGDFCLIGVPSYGGRVPAAAVERLRTVRGNGAAAVLVTAYGNRDYDDTLLELRDEAQAAGFRAVAAVAAVAEHSIMRQFGAGRPDEADRAELADFAARIRTLAERGGGRLEQVPGNAPYRAYGGVPMKPKAGRDCTLCGVCAGLCPVEAIPRENPKETDAEKCITCMRCVTVCPSHARALNPVMLMGVTQKLKKACEGRKGNAFFS</sequence>
<accession>A0A8J6JNG1</accession>
<dbReference type="SUPFAM" id="SSF52218">
    <property type="entry name" value="Flavoproteins"/>
    <property type="match status" value="1"/>
</dbReference>
<name>A0A8J6JNG1_9FIRM</name>
<dbReference type="Gene3D" id="3.40.50.360">
    <property type="match status" value="1"/>
</dbReference>
<feature type="domain" description="4Fe-4S ferredoxin-type" evidence="4">
    <location>
        <begin position="200"/>
        <end position="229"/>
    </location>
</feature>
<dbReference type="Gene3D" id="3.30.70.20">
    <property type="match status" value="1"/>
</dbReference>
<dbReference type="InterPro" id="IPR017900">
    <property type="entry name" value="4Fe4S_Fe_S_CS"/>
</dbReference>
<dbReference type="AlphaFoldDB" id="A0A8J6JNG1"/>
<proteinExistence type="predicted"/>
<dbReference type="PROSITE" id="PS51379">
    <property type="entry name" value="4FE4S_FER_2"/>
    <property type="match status" value="2"/>
</dbReference>
<dbReference type="InterPro" id="IPR017896">
    <property type="entry name" value="4Fe4S_Fe-S-bd"/>
</dbReference>
<protein>
    <submittedName>
        <fullName evidence="5">4Fe-4S binding protein</fullName>
    </submittedName>
</protein>
<evidence type="ECO:0000313" key="6">
    <source>
        <dbReference type="Proteomes" id="UP000607645"/>
    </source>
</evidence>
<evidence type="ECO:0000256" key="3">
    <source>
        <dbReference type="ARBA" id="ARBA00023014"/>
    </source>
</evidence>
<comment type="caution">
    <text evidence="5">The sequence shown here is derived from an EMBL/GenBank/DDBJ whole genome shotgun (WGS) entry which is preliminary data.</text>
</comment>
<reference evidence="5" key="1">
    <citation type="submission" date="2020-08" db="EMBL/GenBank/DDBJ databases">
        <title>Genome public.</title>
        <authorList>
            <person name="Liu C."/>
            <person name="Sun Q."/>
        </authorList>
    </citation>
    <scope>NUCLEOTIDE SEQUENCE</scope>
    <source>
        <strain evidence="5">NSJ-52</strain>
    </source>
</reference>
<feature type="domain" description="4Fe-4S ferredoxin-type" evidence="4">
    <location>
        <begin position="173"/>
        <end position="199"/>
    </location>
</feature>
<dbReference type="PROSITE" id="PS00198">
    <property type="entry name" value="4FE4S_FER_1"/>
    <property type="match status" value="1"/>
</dbReference>
<gene>
    <name evidence="5" type="ORF">H8S62_15955</name>
</gene>
<evidence type="ECO:0000313" key="5">
    <source>
        <dbReference type="EMBL" id="MBC5738507.1"/>
    </source>
</evidence>
<organism evidence="5 6">
    <name type="scientific">Lawsonibacter faecis</name>
    <dbReference type="NCBI Taxonomy" id="2763052"/>
    <lineage>
        <taxon>Bacteria</taxon>
        <taxon>Bacillati</taxon>
        <taxon>Bacillota</taxon>
        <taxon>Clostridia</taxon>
        <taxon>Eubacteriales</taxon>
        <taxon>Oscillospiraceae</taxon>
        <taxon>Lawsonibacter</taxon>
    </lineage>
</organism>
<dbReference type="SUPFAM" id="SSF54862">
    <property type="entry name" value="4Fe-4S ferredoxins"/>
    <property type="match status" value="1"/>
</dbReference>
<keyword evidence="3" id="KW-0411">Iron-sulfur</keyword>
<evidence type="ECO:0000259" key="4">
    <source>
        <dbReference type="PROSITE" id="PS51379"/>
    </source>
</evidence>
<evidence type="ECO:0000256" key="2">
    <source>
        <dbReference type="ARBA" id="ARBA00023004"/>
    </source>
</evidence>
<dbReference type="Proteomes" id="UP000607645">
    <property type="component" value="Unassembled WGS sequence"/>
</dbReference>
<dbReference type="RefSeq" id="WP_186920251.1">
    <property type="nucleotide sequence ID" value="NZ_JACOPQ010000016.1"/>
</dbReference>
<keyword evidence="1" id="KW-0479">Metal-binding</keyword>
<keyword evidence="2" id="KW-0408">Iron</keyword>
<dbReference type="InterPro" id="IPR029039">
    <property type="entry name" value="Flavoprotein-like_sf"/>
</dbReference>
<dbReference type="EMBL" id="JACOPQ010000016">
    <property type="protein sequence ID" value="MBC5738507.1"/>
    <property type="molecule type" value="Genomic_DNA"/>
</dbReference>
<dbReference type="GO" id="GO:0046872">
    <property type="term" value="F:metal ion binding"/>
    <property type="evidence" value="ECO:0007669"/>
    <property type="project" value="UniProtKB-KW"/>
</dbReference>
<keyword evidence="6" id="KW-1185">Reference proteome</keyword>
<dbReference type="GO" id="GO:0051536">
    <property type="term" value="F:iron-sulfur cluster binding"/>
    <property type="evidence" value="ECO:0007669"/>
    <property type="project" value="UniProtKB-KW"/>
</dbReference>
<evidence type="ECO:0000256" key="1">
    <source>
        <dbReference type="ARBA" id="ARBA00022723"/>
    </source>
</evidence>
<dbReference type="Pfam" id="PF13237">
    <property type="entry name" value="Fer4_10"/>
    <property type="match status" value="1"/>
</dbReference>